<reference evidence="4" key="1">
    <citation type="journal article" date="2011" name="MBio">
        <title>Novel metabolic attributes of the genus Cyanothece, comprising a group of unicellular nitrogen-fixing Cyanobacteria.</title>
        <authorList>
            <person name="Bandyopadhyay A."/>
            <person name="Elvitigala T."/>
            <person name="Welsh E."/>
            <person name="Stockel J."/>
            <person name="Liberton M."/>
            <person name="Min H."/>
            <person name="Sherman L.A."/>
            <person name="Pakrasi H.B."/>
        </authorList>
    </citation>
    <scope>NUCLEOTIDE SEQUENCE [LARGE SCALE GENOMIC DNA]</scope>
    <source>
        <strain evidence="4">PCC 7822</strain>
        <plasmid evidence="4">Cy782202</plasmid>
    </source>
</reference>
<evidence type="ECO:0000313" key="4">
    <source>
        <dbReference type="Proteomes" id="UP000008206"/>
    </source>
</evidence>
<evidence type="ECO:0000313" key="3">
    <source>
        <dbReference type="EMBL" id="ADN18058.1"/>
    </source>
</evidence>
<name>E0UM78_GLOV7</name>
<evidence type="ECO:0000259" key="2">
    <source>
        <dbReference type="SMART" id="SM01080"/>
    </source>
</evidence>
<keyword evidence="3" id="KW-0614">Plasmid</keyword>
<dbReference type="Pfam" id="PF05226">
    <property type="entry name" value="CHASE2"/>
    <property type="match status" value="1"/>
</dbReference>
<protein>
    <submittedName>
        <fullName evidence="3">Putative Chase2 sensor protein</fullName>
    </submittedName>
</protein>
<proteinExistence type="predicted"/>
<dbReference type="HOGENOM" id="CLU_413181_0_0_3"/>
<geneLocation type="plasmid" evidence="3 4">
    <name>Cy782202</name>
</geneLocation>
<dbReference type="RefSeq" id="WP_013334806.1">
    <property type="nucleotide sequence ID" value="NC_014534.1"/>
</dbReference>
<dbReference type="OrthoDB" id="337251at2"/>
<accession>E0UM78</accession>
<organism evidence="3 4">
    <name type="scientific">Gloeothece verrucosa (strain PCC 7822)</name>
    <name type="common">Cyanothece sp. (strain PCC 7822)</name>
    <dbReference type="NCBI Taxonomy" id="497965"/>
    <lineage>
        <taxon>Bacteria</taxon>
        <taxon>Bacillati</taxon>
        <taxon>Cyanobacteriota</taxon>
        <taxon>Cyanophyceae</taxon>
        <taxon>Oscillatoriophycideae</taxon>
        <taxon>Chroococcales</taxon>
        <taxon>Aphanothecaceae</taxon>
        <taxon>Gloeothece</taxon>
        <taxon>Gloeothece verrucosa</taxon>
    </lineage>
</organism>
<keyword evidence="1" id="KW-1133">Transmembrane helix</keyword>
<dbReference type="AlphaFoldDB" id="E0UM78"/>
<feature type="transmembrane region" description="Helical" evidence="1">
    <location>
        <begin position="404"/>
        <end position="424"/>
    </location>
</feature>
<feature type="transmembrane region" description="Helical" evidence="1">
    <location>
        <begin position="352"/>
        <end position="369"/>
    </location>
</feature>
<dbReference type="KEGG" id="cyj:Cyan7822_6258"/>
<feature type="domain" description="CHASE2" evidence="2">
    <location>
        <begin position="35"/>
        <end position="368"/>
    </location>
</feature>
<dbReference type="EMBL" id="CP002200">
    <property type="protein sequence ID" value="ADN18058.1"/>
    <property type="molecule type" value="Genomic_DNA"/>
</dbReference>
<sequence>MPFSFSQNRQKIALKAGIILGSSLIVGLWRLLGGLQYSEWLLWDVFFQLKPSEPSEDQILIVGFSEEDIKRLESTRLSDRQLASLLEKINQGKPSAIGVDFFRDFPAAPSYHELYQMQKKGQPLFDQYPVPPGHQELIDIFRKNPHIIGVGKQTGEEGDPDFDQIAPPPINSEQISDVSLIIDGDGVLRRGFLFPNTDTALPSLAWAVARIYLTKHGISDEHGGENNSWLSLNGVIFEPFKNLTGPYTKADSYLYQILINWRKSNSQEKPFQIISVGTVFERKFDSTIFKNKIVLVGTVAPSLKDKFLTPFNRQSTDTPREVNGVEVQAHIASQIIRAALDGRPLIKPLGEPFISILILVYPTVLLLLIPKDSLKFLILLPSVFSLIYIILAFIFFLYGYWIPVIPPLLSLFLSFLLVIILEAAQKEKESSSFLEVELTSHLLSKRLKPLVNNIRTNFKLIKKEYFALFDSDLLSSTNAPKMPDLIEHHLNESQYSLEMMILLLNSYFSNLAALINPYYDVPNNQLNDQSLKSTIDWAIWLINPIIFDSYKIDLKNSLIRESLEEIGIKISIEDMICLLIKILDEAVSSFDGVTTRESKLNNSQWIEIKSNQSTQTLMIVIKILYEPKFSTFQAIQNLLKKYKVILKIKKENQSVTWSFSFNNR</sequence>
<feature type="transmembrane region" description="Helical" evidence="1">
    <location>
        <begin position="376"/>
        <end position="398"/>
    </location>
</feature>
<dbReference type="Proteomes" id="UP000008206">
    <property type="component" value="Plasmid Cy782202"/>
</dbReference>
<gene>
    <name evidence="3" type="ordered locus">Cyan7822_6258</name>
</gene>
<keyword evidence="1" id="KW-0472">Membrane</keyword>
<dbReference type="InterPro" id="IPR007890">
    <property type="entry name" value="CHASE2"/>
</dbReference>
<feature type="transmembrane region" description="Helical" evidence="1">
    <location>
        <begin position="12"/>
        <end position="32"/>
    </location>
</feature>
<dbReference type="SMART" id="SM01080">
    <property type="entry name" value="CHASE2"/>
    <property type="match status" value="1"/>
</dbReference>
<evidence type="ECO:0000256" key="1">
    <source>
        <dbReference type="SAM" id="Phobius"/>
    </source>
</evidence>
<keyword evidence="4" id="KW-1185">Reference proteome</keyword>
<keyword evidence="1" id="KW-0812">Transmembrane</keyword>